<protein>
    <recommendedName>
        <fullName evidence="4">DoxX family protein</fullName>
    </recommendedName>
</protein>
<keyword evidence="1" id="KW-1133">Transmembrane helix</keyword>
<feature type="transmembrane region" description="Helical" evidence="1">
    <location>
        <begin position="119"/>
        <end position="135"/>
    </location>
</feature>
<accession>A0A941EQ33</accession>
<evidence type="ECO:0000256" key="1">
    <source>
        <dbReference type="SAM" id="Phobius"/>
    </source>
</evidence>
<keyword evidence="1" id="KW-0472">Membrane</keyword>
<sequence>MAKPATAPRAASRVVVPSRTGAGATDPGTALTWRRKLQLVLAGLWVLDGLLKLQPFMFTKDFAPMGLGEALDGAPGWLAGPIHWASGIEQRNPISAMVAFALIELAIGFGIAWPRTVKLGLAACMVWVPFLWFFAEGLGGLASGSPSPFGAPGASILYLALAVLLWPVEQDGLSEAARFIGIRRAQALWIVLWGLLAFLAFLPANTAPGTFSDAIAGNVEGAPSGYVWLLDHATRAANGHGQVLGIALGTALVLVALSVLAPWPKAARAGVVLAIVLAALIWVFAQGLGMPFQGMGTDPDTGPLLALVALAYWPARRPASATETIVASAAAEGAAA</sequence>
<name>A0A941EQ33_9ACTN</name>
<dbReference type="EMBL" id="JAGSOG010000059">
    <property type="protein sequence ID" value="MBR7834472.1"/>
    <property type="molecule type" value="Genomic_DNA"/>
</dbReference>
<comment type="caution">
    <text evidence="2">The sequence shown here is derived from an EMBL/GenBank/DDBJ whole genome shotgun (WGS) entry which is preliminary data.</text>
</comment>
<reference evidence="2" key="1">
    <citation type="submission" date="2021-04" db="EMBL/GenBank/DDBJ databases">
        <title>Genome based classification of Actinospica acidithermotolerans sp. nov., an actinobacterium isolated from an Indonesian hot spring.</title>
        <authorList>
            <person name="Kusuma A.B."/>
            <person name="Putra K.E."/>
            <person name="Nafisah S."/>
            <person name="Loh J."/>
            <person name="Nouioui I."/>
            <person name="Goodfellow M."/>
        </authorList>
    </citation>
    <scope>NUCLEOTIDE SEQUENCE</scope>
    <source>
        <strain evidence="2">CSCA 57</strain>
    </source>
</reference>
<feature type="transmembrane region" description="Helical" evidence="1">
    <location>
        <begin position="270"/>
        <end position="289"/>
    </location>
</feature>
<dbReference type="AlphaFoldDB" id="A0A941EQ33"/>
<feature type="transmembrane region" description="Helical" evidence="1">
    <location>
        <begin position="147"/>
        <end position="166"/>
    </location>
</feature>
<evidence type="ECO:0000313" key="2">
    <source>
        <dbReference type="EMBL" id="MBR7834472.1"/>
    </source>
</evidence>
<evidence type="ECO:0008006" key="4">
    <source>
        <dbReference type="Google" id="ProtNLM"/>
    </source>
</evidence>
<dbReference type="Proteomes" id="UP000675781">
    <property type="component" value="Unassembled WGS sequence"/>
</dbReference>
<keyword evidence="3" id="KW-1185">Reference proteome</keyword>
<gene>
    <name evidence="2" type="ORF">KDL01_14450</name>
</gene>
<keyword evidence="1" id="KW-0812">Transmembrane</keyword>
<feature type="transmembrane region" description="Helical" evidence="1">
    <location>
        <begin position="94"/>
        <end position="112"/>
    </location>
</feature>
<organism evidence="2 3">
    <name type="scientific">Actinospica durhamensis</name>
    <dbReference type="NCBI Taxonomy" id="1508375"/>
    <lineage>
        <taxon>Bacteria</taxon>
        <taxon>Bacillati</taxon>
        <taxon>Actinomycetota</taxon>
        <taxon>Actinomycetes</taxon>
        <taxon>Catenulisporales</taxon>
        <taxon>Actinospicaceae</taxon>
        <taxon>Actinospica</taxon>
    </lineage>
</organism>
<dbReference type="RefSeq" id="WP_212528991.1">
    <property type="nucleotide sequence ID" value="NZ_JAGSOG010000059.1"/>
</dbReference>
<proteinExistence type="predicted"/>
<evidence type="ECO:0000313" key="3">
    <source>
        <dbReference type="Proteomes" id="UP000675781"/>
    </source>
</evidence>
<feature type="transmembrane region" description="Helical" evidence="1">
    <location>
        <begin position="39"/>
        <end position="58"/>
    </location>
</feature>
<feature type="transmembrane region" description="Helical" evidence="1">
    <location>
        <begin position="187"/>
        <end position="204"/>
    </location>
</feature>
<feature type="transmembrane region" description="Helical" evidence="1">
    <location>
        <begin position="243"/>
        <end position="263"/>
    </location>
</feature>